<reference evidence="2 3" key="1">
    <citation type="submission" date="2024-06" db="EMBL/GenBank/DDBJ databases">
        <authorList>
            <person name="Kraege A."/>
            <person name="Thomma B."/>
        </authorList>
    </citation>
    <scope>NUCLEOTIDE SEQUENCE [LARGE SCALE GENOMIC DNA]</scope>
</reference>
<evidence type="ECO:0000313" key="3">
    <source>
        <dbReference type="Proteomes" id="UP001497392"/>
    </source>
</evidence>
<proteinExistence type="predicted"/>
<gene>
    <name evidence="2" type="primary">g2028</name>
    <name evidence="2" type="ORF">VP750_LOCUS1736</name>
</gene>
<dbReference type="PANTHER" id="PTHR31728">
    <property type="entry name" value="ABRAXAS FAMILY MEMBER"/>
    <property type="match status" value="1"/>
</dbReference>
<accession>A0ABP1FRB5</accession>
<evidence type="ECO:0000256" key="1">
    <source>
        <dbReference type="SAM" id="MobiDB-lite"/>
    </source>
</evidence>
<dbReference type="PANTHER" id="PTHR31728:SF5">
    <property type="entry name" value="OS07G0540200 PROTEIN"/>
    <property type="match status" value="1"/>
</dbReference>
<dbReference type="EMBL" id="CAXHTA020000003">
    <property type="protein sequence ID" value="CAL5220077.1"/>
    <property type="molecule type" value="Genomic_DNA"/>
</dbReference>
<protein>
    <submittedName>
        <fullName evidence="2">G2028 protein</fullName>
    </submittedName>
</protein>
<evidence type="ECO:0000313" key="2">
    <source>
        <dbReference type="EMBL" id="CAL5220077.1"/>
    </source>
</evidence>
<comment type="caution">
    <text evidence="2">The sequence shown here is derived from an EMBL/GenBank/DDBJ whole genome shotgun (WGS) entry which is preliminary data.</text>
</comment>
<dbReference type="PRINTS" id="PR02051">
    <property type="entry name" value="PROTEINF175"/>
</dbReference>
<dbReference type="Proteomes" id="UP001497392">
    <property type="component" value="Unassembled WGS sequence"/>
</dbReference>
<keyword evidence="3" id="KW-1185">Reference proteome</keyword>
<feature type="compositionally biased region" description="Polar residues" evidence="1">
    <location>
        <begin position="242"/>
        <end position="251"/>
    </location>
</feature>
<dbReference type="InterPro" id="IPR023238">
    <property type="entry name" value="FAM175"/>
</dbReference>
<feature type="region of interest" description="Disordered" evidence="1">
    <location>
        <begin position="220"/>
        <end position="251"/>
    </location>
</feature>
<sequence length="290" mass="31362">MDLDTLRTSGPAMASLLQSLSTNESDFDGLIFGQYEDTQSSIVHDDAPDETSELRTARITSFVSFSSICSFYNAAGQVQGEKLARLVVGRAQTVLGWFVSRRAVWLTPSLRDRAVCEALPSCLERLQAQSKGRPMLFGLMSAGADRAGATHSFQQKMFQVISTPAGAAAQQGATAWSSKGIRLSPIRLDVSNLGTSKQTRSYEPLTPVAALPPVQLQASQAMPPGERRRPQESAVQEGRLEQTASSGQQQLESMKGICSALLAQIDRVGSQLSGKEEEVLELRSKLDKMP</sequence>
<name>A0ABP1FRB5_9CHLO</name>
<organism evidence="2 3">
    <name type="scientific">Coccomyxa viridis</name>
    <dbReference type="NCBI Taxonomy" id="1274662"/>
    <lineage>
        <taxon>Eukaryota</taxon>
        <taxon>Viridiplantae</taxon>
        <taxon>Chlorophyta</taxon>
        <taxon>core chlorophytes</taxon>
        <taxon>Trebouxiophyceae</taxon>
        <taxon>Trebouxiophyceae incertae sedis</taxon>
        <taxon>Coccomyxaceae</taxon>
        <taxon>Coccomyxa</taxon>
    </lineage>
</organism>
<dbReference type="Pfam" id="PF21125">
    <property type="entry name" value="MPN_2A_DUB_like"/>
    <property type="match status" value="1"/>
</dbReference>